<gene>
    <name evidence="2" type="ORF">DF188_06280</name>
</gene>
<protein>
    <submittedName>
        <fullName evidence="2">Uncharacterized protein</fullName>
    </submittedName>
</protein>
<evidence type="ECO:0000313" key="3">
    <source>
        <dbReference type="Proteomes" id="UP000245014"/>
    </source>
</evidence>
<reference evidence="2 3" key="1">
    <citation type="submission" date="2018-05" db="EMBL/GenBank/DDBJ databases">
        <title>Antimicrobial susceptibility testing and genomic analysis of Arcobacter skirrowii strains and one Arcobacter butzleri isolated from German poultry farms.</title>
        <authorList>
            <person name="Haenel I."/>
            <person name="Hotzel H."/>
            <person name="Tomaso H."/>
            <person name="Busch A."/>
        </authorList>
    </citation>
    <scope>NUCLEOTIDE SEQUENCE [LARGE SCALE GENOMIC DNA]</scope>
    <source>
        <strain evidence="3">v</strain>
    </source>
</reference>
<feature type="transmembrane region" description="Helical" evidence="1">
    <location>
        <begin position="51"/>
        <end position="68"/>
    </location>
</feature>
<evidence type="ECO:0000256" key="1">
    <source>
        <dbReference type="SAM" id="Phobius"/>
    </source>
</evidence>
<dbReference type="RefSeq" id="WP_109065304.1">
    <property type="nucleotide sequence ID" value="NZ_QEYG01000002.1"/>
</dbReference>
<sequence>MSINSLDNSIFLIIFIYILVFISVIASSFFITIPFAGIISIAFYRTLKQKHYYSFAFVVFALLLIELNMGLKPFSLSLIAYFIYLFVIPKYEQEKANNYIYIMFFYLGMLIVFTIFYDISIYIFFVLLFALILDIILFGIFL</sequence>
<dbReference type="EMBL" id="QEYI01000004">
    <property type="protein sequence ID" value="PWE21113.1"/>
    <property type="molecule type" value="Genomic_DNA"/>
</dbReference>
<feature type="transmembrane region" description="Helical" evidence="1">
    <location>
        <begin position="122"/>
        <end position="141"/>
    </location>
</feature>
<proteinExistence type="predicted"/>
<accession>A0A2U2C093</accession>
<keyword evidence="1" id="KW-0812">Transmembrane</keyword>
<organism evidence="2 3">
    <name type="scientific">Aliarcobacter skirrowii</name>
    <dbReference type="NCBI Taxonomy" id="28200"/>
    <lineage>
        <taxon>Bacteria</taxon>
        <taxon>Pseudomonadati</taxon>
        <taxon>Campylobacterota</taxon>
        <taxon>Epsilonproteobacteria</taxon>
        <taxon>Campylobacterales</taxon>
        <taxon>Arcobacteraceae</taxon>
        <taxon>Aliarcobacter</taxon>
    </lineage>
</organism>
<dbReference type="AlphaFoldDB" id="A0A2U2C093"/>
<keyword evidence="1" id="KW-1133">Transmembrane helix</keyword>
<keyword evidence="1" id="KW-0472">Membrane</keyword>
<feature type="transmembrane region" description="Helical" evidence="1">
    <location>
        <begin position="98"/>
        <end position="116"/>
    </location>
</feature>
<feature type="transmembrane region" description="Helical" evidence="1">
    <location>
        <begin position="74"/>
        <end position="91"/>
    </location>
</feature>
<dbReference type="STRING" id="28200.GCA_001572935_01849"/>
<dbReference type="Proteomes" id="UP000245014">
    <property type="component" value="Unassembled WGS sequence"/>
</dbReference>
<feature type="transmembrane region" description="Helical" evidence="1">
    <location>
        <begin position="12"/>
        <end position="44"/>
    </location>
</feature>
<evidence type="ECO:0000313" key="2">
    <source>
        <dbReference type="EMBL" id="PWE21113.1"/>
    </source>
</evidence>
<name>A0A2U2C093_9BACT</name>
<comment type="caution">
    <text evidence="2">The sequence shown here is derived from an EMBL/GenBank/DDBJ whole genome shotgun (WGS) entry which is preliminary data.</text>
</comment>